<feature type="transmembrane region" description="Helical" evidence="1">
    <location>
        <begin position="6"/>
        <end position="28"/>
    </location>
</feature>
<evidence type="ECO:0000256" key="1">
    <source>
        <dbReference type="SAM" id="Phobius"/>
    </source>
</evidence>
<dbReference type="Proteomes" id="UP000595058">
    <property type="component" value="Chromosome"/>
</dbReference>
<organism evidence="2 3">
    <name type="scientific">Stutzerimonas frequens</name>
    <dbReference type="NCBI Taxonomy" id="2968969"/>
    <lineage>
        <taxon>Bacteria</taxon>
        <taxon>Pseudomonadati</taxon>
        <taxon>Pseudomonadota</taxon>
        <taxon>Gammaproteobacteria</taxon>
        <taxon>Pseudomonadales</taxon>
        <taxon>Pseudomonadaceae</taxon>
        <taxon>Stutzerimonas</taxon>
    </lineage>
</organism>
<dbReference type="RefSeq" id="WP_102839890.1">
    <property type="nucleotide sequence ID" value="NZ_CP065720.1"/>
</dbReference>
<name>A0ABX6XU51_9GAMM</name>
<dbReference type="InterPro" id="IPR045584">
    <property type="entry name" value="Pilin-like"/>
</dbReference>
<gene>
    <name evidence="2" type="ORF">I6G34_19430</name>
</gene>
<dbReference type="GeneID" id="75215514"/>
<dbReference type="PROSITE" id="PS00409">
    <property type="entry name" value="PROKAR_NTER_METHYL"/>
    <property type="match status" value="1"/>
</dbReference>
<proteinExistence type="predicted"/>
<keyword evidence="3" id="KW-1185">Reference proteome</keyword>
<dbReference type="Gene3D" id="3.30.700.10">
    <property type="entry name" value="Glycoprotein, Type 4 Pilin"/>
    <property type="match status" value="1"/>
</dbReference>
<keyword evidence="1" id="KW-1133">Transmembrane helix</keyword>
<accession>A0ABX6XU51</accession>
<sequence>MRGFTLVELIMTLVIIGILAAVVGPRFFDRKVFDERLLFEETVSAVRYAQKLALASGCLTQVSLGAGGYRLRRAANCTSGGFSAEVQGPDGQTPFANTEVPAGVSVSTTNFPVVFDSLGRPSSAASASIGAFTFSVTAETGLVQ</sequence>
<dbReference type="InterPro" id="IPR012902">
    <property type="entry name" value="N_methyl_site"/>
</dbReference>
<evidence type="ECO:0000313" key="3">
    <source>
        <dbReference type="Proteomes" id="UP000595058"/>
    </source>
</evidence>
<dbReference type="EMBL" id="CP065720">
    <property type="protein sequence ID" value="QPT17553.1"/>
    <property type="molecule type" value="Genomic_DNA"/>
</dbReference>
<evidence type="ECO:0000313" key="2">
    <source>
        <dbReference type="EMBL" id="QPT17553.1"/>
    </source>
</evidence>
<protein>
    <submittedName>
        <fullName evidence="2">Prepilin-type N-terminal cleavage/methylation domain-containing protein</fullName>
    </submittedName>
</protein>
<dbReference type="NCBIfam" id="TIGR02532">
    <property type="entry name" value="IV_pilin_GFxxxE"/>
    <property type="match status" value="1"/>
</dbReference>
<reference evidence="2 3" key="1">
    <citation type="submission" date="2020-12" db="EMBL/GenBank/DDBJ databases">
        <title>FDA dAtabase for Regulatory Grade micrObial Sequences (FDA-ARGOS): Supporting development and validation of Infectious Disease Dx tests.</title>
        <authorList>
            <person name="Sproer C."/>
            <person name="Gronow S."/>
            <person name="Severitt S."/>
            <person name="Schroder I."/>
            <person name="Tallon L."/>
            <person name="Sadzewicz L."/>
            <person name="Zhao X."/>
            <person name="Boylan J."/>
            <person name="Ott S."/>
            <person name="Bowen H."/>
            <person name="Vavikolanu K."/>
            <person name="Mehta A."/>
            <person name="Aluvathingal J."/>
            <person name="Nadendla S."/>
            <person name="Lowell S."/>
            <person name="Myers T."/>
            <person name="Yan Y."/>
            <person name="Sichtig H."/>
        </authorList>
    </citation>
    <scope>NUCLEOTIDE SEQUENCE [LARGE SCALE GENOMIC DNA]</scope>
    <source>
        <strain evidence="2 3">FDAARGOS_877</strain>
    </source>
</reference>
<dbReference type="Pfam" id="PF07963">
    <property type="entry name" value="N_methyl"/>
    <property type="match status" value="1"/>
</dbReference>
<keyword evidence="1" id="KW-0472">Membrane</keyword>
<dbReference type="SUPFAM" id="SSF54523">
    <property type="entry name" value="Pili subunits"/>
    <property type="match status" value="1"/>
</dbReference>
<keyword evidence="1" id="KW-0812">Transmembrane</keyword>